<comment type="caution">
    <text evidence="1">The sequence shown here is derived from an EMBL/GenBank/DDBJ whole genome shotgun (WGS) entry which is preliminary data.</text>
</comment>
<proteinExistence type="predicted"/>
<dbReference type="EMBL" id="BAABME010011929">
    <property type="protein sequence ID" value="GAA0184479.1"/>
    <property type="molecule type" value="Genomic_DNA"/>
</dbReference>
<dbReference type="AlphaFoldDB" id="A0AAV3RSP1"/>
<accession>A0AAV3RSP1</accession>
<evidence type="ECO:0000313" key="1">
    <source>
        <dbReference type="EMBL" id="GAA0184479.1"/>
    </source>
</evidence>
<reference evidence="1 2" key="1">
    <citation type="submission" date="2024-01" db="EMBL/GenBank/DDBJ databases">
        <title>The complete chloroplast genome sequence of Lithospermum erythrorhizon: insights into the phylogenetic relationship among Boraginaceae species and the maternal lineages of purple gromwells.</title>
        <authorList>
            <person name="Okada T."/>
            <person name="Watanabe K."/>
        </authorList>
    </citation>
    <scope>NUCLEOTIDE SEQUENCE [LARGE SCALE GENOMIC DNA]</scope>
</reference>
<name>A0AAV3RSP1_LITER</name>
<dbReference type="Proteomes" id="UP001454036">
    <property type="component" value="Unassembled WGS sequence"/>
</dbReference>
<sequence>MVGDAMVYVCRMELAKLSERVIGGNKNLLIMLKIRNSDHQNDSQDQTSPLLHKKAKGAGKFLSSPRTFSQLAGEIINKNQNNILSEDTVFLLMDRFAPS</sequence>
<protein>
    <submittedName>
        <fullName evidence="1">Uncharacterized protein</fullName>
    </submittedName>
</protein>
<evidence type="ECO:0000313" key="2">
    <source>
        <dbReference type="Proteomes" id="UP001454036"/>
    </source>
</evidence>
<dbReference type="PANTHER" id="PTHR36346">
    <property type="entry name" value="EXPRESSED PROTEIN"/>
    <property type="match status" value="1"/>
</dbReference>
<dbReference type="PANTHER" id="PTHR36346:SF2">
    <property type="entry name" value="EXPRESSED PROTEIN"/>
    <property type="match status" value="1"/>
</dbReference>
<keyword evidence="2" id="KW-1185">Reference proteome</keyword>
<gene>
    <name evidence="1" type="ORF">LIER_31767</name>
</gene>
<organism evidence="1 2">
    <name type="scientific">Lithospermum erythrorhizon</name>
    <name type="common">Purple gromwell</name>
    <name type="synonym">Lithospermum officinale var. erythrorhizon</name>
    <dbReference type="NCBI Taxonomy" id="34254"/>
    <lineage>
        <taxon>Eukaryota</taxon>
        <taxon>Viridiplantae</taxon>
        <taxon>Streptophyta</taxon>
        <taxon>Embryophyta</taxon>
        <taxon>Tracheophyta</taxon>
        <taxon>Spermatophyta</taxon>
        <taxon>Magnoliopsida</taxon>
        <taxon>eudicotyledons</taxon>
        <taxon>Gunneridae</taxon>
        <taxon>Pentapetalae</taxon>
        <taxon>asterids</taxon>
        <taxon>lamiids</taxon>
        <taxon>Boraginales</taxon>
        <taxon>Boraginaceae</taxon>
        <taxon>Boraginoideae</taxon>
        <taxon>Lithospermeae</taxon>
        <taxon>Lithospermum</taxon>
    </lineage>
</organism>